<name>A0AAN8AGG9_ELEMC</name>
<evidence type="ECO:0000256" key="1">
    <source>
        <dbReference type="SAM" id="MobiDB-lite"/>
    </source>
</evidence>
<gene>
    <name evidence="3" type="ORF">PBY51_017280</name>
</gene>
<organism evidence="3 4">
    <name type="scientific">Eleginops maclovinus</name>
    <name type="common">Patagonian blennie</name>
    <name type="synonym">Eleginus maclovinus</name>
    <dbReference type="NCBI Taxonomy" id="56733"/>
    <lineage>
        <taxon>Eukaryota</taxon>
        <taxon>Metazoa</taxon>
        <taxon>Chordata</taxon>
        <taxon>Craniata</taxon>
        <taxon>Vertebrata</taxon>
        <taxon>Euteleostomi</taxon>
        <taxon>Actinopterygii</taxon>
        <taxon>Neopterygii</taxon>
        <taxon>Teleostei</taxon>
        <taxon>Neoteleostei</taxon>
        <taxon>Acanthomorphata</taxon>
        <taxon>Eupercaria</taxon>
        <taxon>Perciformes</taxon>
        <taxon>Notothenioidei</taxon>
        <taxon>Eleginopidae</taxon>
        <taxon>Eleginops</taxon>
    </lineage>
</organism>
<evidence type="ECO:0008006" key="5">
    <source>
        <dbReference type="Google" id="ProtNLM"/>
    </source>
</evidence>
<comment type="caution">
    <text evidence="3">The sequence shown here is derived from an EMBL/GenBank/DDBJ whole genome shotgun (WGS) entry which is preliminary data.</text>
</comment>
<evidence type="ECO:0000313" key="4">
    <source>
        <dbReference type="Proteomes" id="UP001346869"/>
    </source>
</evidence>
<keyword evidence="4" id="KW-1185">Reference proteome</keyword>
<keyword evidence="2" id="KW-0732">Signal</keyword>
<accession>A0AAN8AGG9</accession>
<proteinExistence type="predicted"/>
<reference evidence="3 4" key="2">
    <citation type="journal article" date="2023" name="Mol. Biol. Evol.">
        <title>Genomics of Secondarily Temperate Adaptation in the Only Non-Antarctic Icefish.</title>
        <authorList>
            <person name="Rivera-Colon A.G."/>
            <person name="Rayamajhi N."/>
            <person name="Minhas B.F."/>
            <person name="Madrigal G."/>
            <person name="Bilyk K.T."/>
            <person name="Yoon V."/>
            <person name="Hune M."/>
            <person name="Gregory S."/>
            <person name="Cheng C.H.C."/>
            <person name="Catchen J.M."/>
        </authorList>
    </citation>
    <scope>NUCLEOTIDE SEQUENCE [LARGE SCALE GENOMIC DNA]</scope>
    <source>
        <strain evidence="3">JMC-PN-2008</strain>
    </source>
</reference>
<reference evidence="3 4" key="1">
    <citation type="journal article" date="2023" name="Genes (Basel)">
        <title>Chromosome-Level Genome Assembly and Circadian Gene Repertoire of the Patagonia Blennie Eleginops maclovinus-The Closest Ancestral Proxy of Antarctic Cryonotothenioids.</title>
        <authorList>
            <person name="Cheng C.C."/>
            <person name="Rivera-Colon A.G."/>
            <person name="Minhas B.F."/>
            <person name="Wilson L."/>
            <person name="Rayamajhi N."/>
            <person name="Vargas-Chacoff L."/>
            <person name="Catchen J.M."/>
        </authorList>
    </citation>
    <scope>NUCLEOTIDE SEQUENCE [LARGE SCALE GENOMIC DNA]</scope>
    <source>
        <strain evidence="3">JMC-PN-2008</strain>
    </source>
</reference>
<evidence type="ECO:0000256" key="2">
    <source>
        <dbReference type="SAM" id="SignalP"/>
    </source>
</evidence>
<feature type="chain" id="PRO_5042825601" description="MHC class I antigen" evidence="2">
    <location>
        <begin position="35"/>
        <end position="74"/>
    </location>
</feature>
<protein>
    <recommendedName>
        <fullName evidence="5">MHC class I antigen</fullName>
    </recommendedName>
</protein>
<sequence>MLLSPPPRASLRPRGVVFLLLSLPLSAGPAHTDGRDREGGANVASHAHSPRAGGLGWRHCSTRRCLGDRQSALP</sequence>
<dbReference type="EMBL" id="JAUZQC010000012">
    <property type="protein sequence ID" value="KAK5861836.1"/>
    <property type="molecule type" value="Genomic_DNA"/>
</dbReference>
<feature type="signal peptide" evidence="2">
    <location>
        <begin position="1"/>
        <end position="34"/>
    </location>
</feature>
<feature type="region of interest" description="Disordered" evidence="1">
    <location>
        <begin position="29"/>
        <end position="56"/>
    </location>
</feature>
<dbReference type="AlphaFoldDB" id="A0AAN8AGG9"/>
<evidence type="ECO:0000313" key="3">
    <source>
        <dbReference type="EMBL" id="KAK5861836.1"/>
    </source>
</evidence>
<dbReference type="Proteomes" id="UP001346869">
    <property type="component" value="Unassembled WGS sequence"/>
</dbReference>